<dbReference type="GO" id="GO:0016020">
    <property type="term" value="C:membrane"/>
    <property type="evidence" value="ECO:0007669"/>
    <property type="project" value="UniProtKB-SubCell"/>
</dbReference>
<dbReference type="AlphaFoldDB" id="A0A6J7DJD4"/>
<evidence type="ECO:0000256" key="1">
    <source>
        <dbReference type="ARBA" id="ARBA00004141"/>
    </source>
</evidence>
<dbReference type="InterPro" id="IPR036938">
    <property type="entry name" value="PAP2/HPO_sf"/>
</dbReference>
<evidence type="ECO:0000256" key="3">
    <source>
        <dbReference type="ARBA" id="ARBA00022989"/>
    </source>
</evidence>
<dbReference type="Gene3D" id="1.20.144.10">
    <property type="entry name" value="Phosphatidic acid phosphatase type 2/haloperoxidase"/>
    <property type="match status" value="1"/>
</dbReference>
<sequence>MGAPAGSTTIAPDRRSLAVVVPADPWIMVRRAGFALFAVVYVWWFFVKGLIIDRISVAISVGIFIMIGHLGRPVRRWAWLVFDVLCYSAMWLAYEESRGWADRAGFPLQVEAPRNIDRFLFFGTDPNVWMQHHFYHRFTIYWYDKVASAAYFTHFIFPVIALAILWVTSHREWARFMKRFATLLFVACTMFVLLPTVPPWMAADPKHSYQILEPLARHTGRGFVSMGLKGFVNTWQTALDWGNAIAAMPSLHASFALFVPAFFLPRIKPIWLKALVLTFPLIMAASLVYFGEHYVVDALAGWIIVGLSFLFWGWFERHQRRVRATRTYTALDDAAPGRAAPSDAVAGASIPDGTATA</sequence>
<evidence type="ECO:0000256" key="6">
    <source>
        <dbReference type="SAM" id="Phobius"/>
    </source>
</evidence>
<accession>A0A6J7DJD4</accession>
<gene>
    <name evidence="8" type="ORF">UFOPK3376_00679</name>
</gene>
<keyword evidence="2 6" id="KW-0812">Transmembrane</keyword>
<evidence type="ECO:0000256" key="5">
    <source>
        <dbReference type="SAM" id="MobiDB-lite"/>
    </source>
</evidence>
<feature type="transmembrane region" description="Helical" evidence="6">
    <location>
        <begin position="180"/>
        <end position="201"/>
    </location>
</feature>
<feature type="transmembrane region" description="Helical" evidence="6">
    <location>
        <begin position="52"/>
        <end position="70"/>
    </location>
</feature>
<protein>
    <submittedName>
        <fullName evidence="8">Unannotated protein</fullName>
    </submittedName>
</protein>
<feature type="transmembrane region" description="Helical" evidence="6">
    <location>
        <begin position="149"/>
        <end position="168"/>
    </location>
</feature>
<dbReference type="Pfam" id="PF14378">
    <property type="entry name" value="PAP2_3"/>
    <property type="match status" value="1"/>
</dbReference>
<proteinExistence type="predicted"/>
<feature type="transmembrane region" description="Helical" evidence="6">
    <location>
        <begin position="77"/>
        <end position="94"/>
    </location>
</feature>
<dbReference type="EMBL" id="CAFBLP010000011">
    <property type="protein sequence ID" value="CAB4868459.1"/>
    <property type="molecule type" value="Genomic_DNA"/>
</dbReference>
<evidence type="ECO:0000256" key="2">
    <source>
        <dbReference type="ARBA" id="ARBA00022692"/>
    </source>
</evidence>
<feature type="transmembrane region" description="Helical" evidence="6">
    <location>
        <begin position="28"/>
        <end position="46"/>
    </location>
</feature>
<keyword evidence="4 6" id="KW-0472">Membrane</keyword>
<dbReference type="InterPro" id="IPR052185">
    <property type="entry name" value="IPC_Synthase-Related"/>
</dbReference>
<feature type="region of interest" description="Disordered" evidence="5">
    <location>
        <begin position="335"/>
        <end position="357"/>
    </location>
</feature>
<feature type="domain" description="Inositolphosphotransferase Aur1/Ipt1" evidence="7">
    <location>
        <begin position="127"/>
        <end position="310"/>
    </location>
</feature>
<reference evidence="8" key="1">
    <citation type="submission" date="2020-05" db="EMBL/GenBank/DDBJ databases">
        <authorList>
            <person name="Chiriac C."/>
            <person name="Salcher M."/>
            <person name="Ghai R."/>
            <person name="Kavagutti S V."/>
        </authorList>
    </citation>
    <scope>NUCLEOTIDE SEQUENCE</scope>
</reference>
<keyword evidence="3 6" id="KW-1133">Transmembrane helix</keyword>
<dbReference type="InterPro" id="IPR026841">
    <property type="entry name" value="Aur1/Ipt1"/>
</dbReference>
<feature type="transmembrane region" description="Helical" evidence="6">
    <location>
        <begin position="270"/>
        <end position="290"/>
    </location>
</feature>
<feature type="transmembrane region" description="Helical" evidence="6">
    <location>
        <begin position="241"/>
        <end position="263"/>
    </location>
</feature>
<evidence type="ECO:0000256" key="4">
    <source>
        <dbReference type="ARBA" id="ARBA00023136"/>
    </source>
</evidence>
<dbReference type="PANTHER" id="PTHR31310">
    <property type="match status" value="1"/>
</dbReference>
<comment type="subcellular location">
    <subcellularLocation>
        <location evidence="1">Membrane</location>
        <topology evidence="1">Multi-pass membrane protein</topology>
    </subcellularLocation>
</comment>
<evidence type="ECO:0000259" key="7">
    <source>
        <dbReference type="Pfam" id="PF14378"/>
    </source>
</evidence>
<dbReference type="PANTHER" id="PTHR31310:SF7">
    <property type="entry name" value="PA-PHOSPHATASE RELATED-FAMILY PROTEIN DDB_G0268928"/>
    <property type="match status" value="1"/>
</dbReference>
<feature type="transmembrane region" description="Helical" evidence="6">
    <location>
        <begin position="296"/>
        <end position="315"/>
    </location>
</feature>
<name>A0A6J7DJD4_9ZZZZ</name>
<organism evidence="8">
    <name type="scientific">freshwater metagenome</name>
    <dbReference type="NCBI Taxonomy" id="449393"/>
    <lineage>
        <taxon>unclassified sequences</taxon>
        <taxon>metagenomes</taxon>
        <taxon>ecological metagenomes</taxon>
    </lineage>
</organism>
<evidence type="ECO:0000313" key="8">
    <source>
        <dbReference type="EMBL" id="CAB4868459.1"/>
    </source>
</evidence>
<dbReference type="SUPFAM" id="SSF48317">
    <property type="entry name" value="Acid phosphatase/Vanadium-dependent haloperoxidase"/>
    <property type="match status" value="1"/>
</dbReference>